<keyword evidence="4" id="KW-0677">Repeat</keyword>
<keyword evidence="3" id="KW-0732">Signal</keyword>
<dbReference type="InterPro" id="IPR010909">
    <property type="entry name" value="PLAC"/>
</dbReference>
<evidence type="ECO:0000313" key="8">
    <source>
        <dbReference type="EMBL" id="NXO41498.1"/>
    </source>
</evidence>
<dbReference type="PANTHER" id="PTHR13723:SF159">
    <property type="entry name" value="PLAC DOMAIN-CONTAINING PROTEIN"/>
    <property type="match status" value="1"/>
</dbReference>
<dbReference type="Gene3D" id="2.60.120.830">
    <property type="match status" value="1"/>
</dbReference>
<dbReference type="Gene3D" id="2.20.100.10">
    <property type="entry name" value="Thrombospondin type-1 (TSP1) repeat"/>
    <property type="match status" value="6"/>
</dbReference>
<feature type="disulfide bond" evidence="6">
    <location>
        <begin position="26"/>
        <end position="42"/>
    </location>
</feature>
<dbReference type="EMBL" id="VXBM01000733">
    <property type="protein sequence ID" value="NXO41498.1"/>
    <property type="molecule type" value="Genomic_DNA"/>
</dbReference>
<dbReference type="Proteomes" id="UP000572057">
    <property type="component" value="Unassembled WGS sequence"/>
</dbReference>
<protein>
    <submittedName>
        <fullName evidence="8">ATL2 protein</fullName>
    </submittedName>
</protein>
<dbReference type="SUPFAM" id="SSF82895">
    <property type="entry name" value="TSP-1 type 1 repeat"/>
    <property type="match status" value="7"/>
</dbReference>
<dbReference type="InterPro" id="IPR050439">
    <property type="entry name" value="ADAMTS_ADAMTS-like"/>
</dbReference>
<evidence type="ECO:0000256" key="3">
    <source>
        <dbReference type="ARBA" id="ARBA00022729"/>
    </source>
</evidence>
<keyword evidence="9" id="KW-1185">Reference proteome</keyword>
<dbReference type="AlphaFoldDB" id="A0A7L1S4I9"/>
<dbReference type="GO" id="GO:0005576">
    <property type="term" value="C:extracellular region"/>
    <property type="evidence" value="ECO:0007669"/>
    <property type="project" value="UniProtKB-SubCell"/>
</dbReference>
<dbReference type="Pfam" id="PF05986">
    <property type="entry name" value="ADAMTS_spacer1"/>
    <property type="match status" value="1"/>
</dbReference>
<dbReference type="GO" id="GO:0030198">
    <property type="term" value="P:extracellular matrix organization"/>
    <property type="evidence" value="ECO:0007669"/>
    <property type="project" value="InterPro"/>
</dbReference>
<name>A0A7L1S4I9_9PASS</name>
<organism evidence="8 9">
    <name type="scientific">Helopsaltes ochotensis</name>
    <name type="common">Middendorff's grasshopper-warbler</name>
    <dbReference type="NCBI Taxonomy" id="3150915"/>
    <lineage>
        <taxon>Eukaryota</taxon>
        <taxon>Metazoa</taxon>
        <taxon>Chordata</taxon>
        <taxon>Craniata</taxon>
        <taxon>Vertebrata</taxon>
        <taxon>Euteleostomi</taxon>
        <taxon>Archelosauria</taxon>
        <taxon>Archosauria</taxon>
        <taxon>Dinosauria</taxon>
        <taxon>Saurischia</taxon>
        <taxon>Theropoda</taxon>
        <taxon>Coelurosauria</taxon>
        <taxon>Aves</taxon>
        <taxon>Neognathae</taxon>
        <taxon>Neoaves</taxon>
        <taxon>Telluraves</taxon>
        <taxon>Australaves</taxon>
        <taxon>Passeriformes</taxon>
        <taxon>Sylvioidea</taxon>
        <taxon>Locustellidae</taxon>
        <taxon>Helopsaltes</taxon>
    </lineage>
</organism>
<evidence type="ECO:0000256" key="4">
    <source>
        <dbReference type="ARBA" id="ARBA00022737"/>
    </source>
</evidence>
<evidence type="ECO:0000256" key="2">
    <source>
        <dbReference type="ARBA" id="ARBA00022525"/>
    </source>
</evidence>
<dbReference type="Pfam" id="PF08686">
    <property type="entry name" value="PLAC"/>
    <property type="match status" value="1"/>
</dbReference>
<dbReference type="OrthoDB" id="5781878at2759"/>
<feature type="disulfide bond" evidence="6">
    <location>
        <begin position="15"/>
        <end position="57"/>
    </location>
</feature>
<dbReference type="SMART" id="SM00209">
    <property type="entry name" value="TSP1"/>
    <property type="match status" value="7"/>
</dbReference>
<dbReference type="FunFam" id="2.60.120.830:FF:000001">
    <property type="entry name" value="A disintegrin and metalloproteinase with thrombospondin motifs 1"/>
    <property type="match status" value="1"/>
</dbReference>
<dbReference type="Pfam" id="PF19030">
    <property type="entry name" value="TSP1_ADAMTS"/>
    <property type="match status" value="6"/>
</dbReference>
<dbReference type="InterPro" id="IPR010294">
    <property type="entry name" value="ADAMTS_spacer1"/>
</dbReference>
<dbReference type="GO" id="GO:0006508">
    <property type="term" value="P:proteolysis"/>
    <property type="evidence" value="ECO:0007669"/>
    <property type="project" value="TreeGrafter"/>
</dbReference>
<comment type="subcellular location">
    <subcellularLocation>
        <location evidence="1">Secreted</location>
    </subcellularLocation>
</comment>
<dbReference type="InterPro" id="IPR045371">
    <property type="entry name" value="ADAMTS_CR_3"/>
</dbReference>
<evidence type="ECO:0000259" key="7">
    <source>
        <dbReference type="PROSITE" id="PS50900"/>
    </source>
</evidence>
<accession>A0A7L1S4I9</accession>
<proteinExistence type="predicted"/>
<gene>
    <name evidence="8" type="primary">Adamtsl2_1</name>
    <name evidence="8" type="ORF">LOCOCH_R03569</name>
</gene>
<feature type="domain" description="PLAC" evidence="7">
    <location>
        <begin position="883"/>
        <end position="921"/>
    </location>
</feature>
<comment type="caution">
    <text evidence="8">The sequence shown here is derived from an EMBL/GenBank/DDBJ whole genome shotgun (WGS) entry which is preliminary data.</text>
</comment>
<dbReference type="InterPro" id="IPR000884">
    <property type="entry name" value="TSP1_rpt"/>
</dbReference>
<dbReference type="InterPro" id="IPR036383">
    <property type="entry name" value="TSP1_rpt_sf"/>
</dbReference>
<dbReference type="PROSITE" id="PS50092">
    <property type="entry name" value="TSP1"/>
    <property type="match status" value="6"/>
</dbReference>
<keyword evidence="2" id="KW-0964">Secreted</keyword>
<feature type="non-terminal residue" evidence="8">
    <location>
        <position position="1"/>
    </location>
</feature>
<dbReference type="PRINTS" id="PR01857">
    <property type="entry name" value="ADAMTSFAMILY"/>
</dbReference>
<keyword evidence="5 6" id="KW-1015">Disulfide bond</keyword>
<feature type="non-terminal residue" evidence="8">
    <location>
        <position position="921"/>
    </location>
</feature>
<evidence type="ECO:0000256" key="6">
    <source>
        <dbReference type="PIRSR" id="PIRSR613273-3"/>
    </source>
</evidence>
<dbReference type="GO" id="GO:0004222">
    <property type="term" value="F:metalloendopeptidase activity"/>
    <property type="evidence" value="ECO:0007669"/>
    <property type="project" value="TreeGrafter"/>
</dbReference>
<dbReference type="PANTHER" id="PTHR13723">
    <property type="entry name" value="ADAMTS A DISINTEGRIN AND METALLOPROTEASE WITH THROMBOSPONDIN MOTIFS PROTEASE"/>
    <property type="match status" value="1"/>
</dbReference>
<dbReference type="Pfam" id="PF00090">
    <property type="entry name" value="TSP_1"/>
    <property type="match status" value="1"/>
</dbReference>
<dbReference type="Pfam" id="PF19236">
    <property type="entry name" value="ADAMTS_CR_3"/>
    <property type="match status" value="1"/>
</dbReference>
<evidence type="ECO:0000256" key="5">
    <source>
        <dbReference type="ARBA" id="ARBA00023157"/>
    </source>
</evidence>
<dbReference type="PROSITE" id="PS50900">
    <property type="entry name" value="PLAC"/>
    <property type="match status" value="1"/>
</dbReference>
<dbReference type="GO" id="GO:0031012">
    <property type="term" value="C:extracellular matrix"/>
    <property type="evidence" value="ECO:0007669"/>
    <property type="project" value="TreeGrafter"/>
</dbReference>
<evidence type="ECO:0000256" key="1">
    <source>
        <dbReference type="ARBA" id="ARBA00004613"/>
    </source>
</evidence>
<evidence type="ECO:0000313" key="9">
    <source>
        <dbReference type="Proteomes" id="UP000572057"/>
    </source>
</evidence>
<dbReference type="InterPro" id="IPR013273">
    <property type="entry name" value="ADAMTS/ADAMTS-like"/>
</dbReference>
<feature type="disulfide bond" evidence="6">
    <location>
        <begin position="11"/>
        <end position="52"/>
    </location>
</feature>
<reference evidence="9" key="1">
    <citation type="submission" date="2019-09" db="EMBL/GenBank/DDBJ databases">
        <title>Bird 10,000 Genomes (B10K) Project - Family phase.</title>
        <authorList>
            <person name="Zhang G."/>
        </authorList>
    </citation>
    <scope>NUCLEOTIDE SEQUENCE [LARGE SCALE GENOMIC DNA]</scope>
</reference>
<sequence>WWGEWSSWSTCSRSCGGGVMSRERHCLRQRLQMPQGTNSTMCVGQAKHYQLCQQQPCPANTASFKQQQCSSFNAKAFGKRYYHWMPLYPDDYTSISNKPCDLQCTTRSGERQLMARAQDGTSCKDRTYQGVCINGKCEPVGCDGSLYSPRTMDRCRVCGGDGSTCHRVSGTFRKAISQIGYVFITNIPAGATDILIIERRKTENILEFCRMSHLSVFSLFEALADESGHFFFNGNSAIDNPQNFRVAGTIFKYRRPSSLNSDGLEYIIAHGPTNQSLNAMYYNFNGKMPHVTYDYTVPRTPPLRTAAPALARPLYHHLPDTSQSHPIPANSRAAQDFNATWLSLSPDDTSEQLSLREEQEDLDFGAPHFFQTNSTSQTRDWGWEQSEEREKYDFQIRQVYHANTAGEEEEEEAAAAGGETELGWLLCSSFLIIRGQQGDKSKPRSIWECRTRIQEQRTRATLVKACVLIPALRFNQISISTAVPYGMRRPELSENGRVTSSRLRLLRRLSHTTSFFHSNEFDVSPVGHDDISLADMYRWKVSAYAPCSSTCTSGISTSYAMCVRYDGVEVEESYCDALTRPEPTHEFCTGRDCQPRWETSRWSECSRTCGEGFQYRTVRCWKMLAPGFDSSVYDDLCEAAGLARPMERKACKNKACGPQWELSEWSECSARCGSPGTMRREVRCSVEAPLCDESRKPSSEKACTGPPCDRRWTASDWGPCSGSCGEGRMSRFVACRNLEGKVISSSQCDPATKPLAVHPCGDKNCPAHWLEQEWEQCDASCGRGVKTRLVLCVGLENGLYREYPEKRCETSPKPEEQAACFRRPCSTWFTTSWSQCSKTCGAGVRLREVKCYQGEALAQGCDPSAKPEARQTCQLQPCPTEAPEDACEDKATANCMLVLKVKLCSHWYYRKACCWSCRLKS</sequence>
<dbReference type="FunFam" id="2.20.100.10:FF:000005">
    <property type="entry name" value="ADAM metallopeptidase with thrombospondin type 1 motif 9"/>
    <property type="match status" value="2"/>
</dbReference>